<evidence type="ECO:0000313" key="4">
    <source>
        <dbReference type="Proteomes" id="UP000321746"/>
    </source>
</evidence>
<feature type="region of interest" description="Disordered" evidence="1">
    <location>
        <begin position="26"/>
        <end position="45"/>
    </location>
</feature>
<keyword evidence="2" id="KW-0472">Membrane</keyword>
<reference evidence="3 4" key="1">
    <citation type="submission" date="2019-07" db="EMBL/GenBank/DDBJ databases">
        <title>Whole genome shotgun sequence of Acetobacter oeni NBRC 105207.</title>
        <authorList>
            <person name="Hosoyama A."/>
            <person name="Uohara A."/>
            <person name="Ohji S."/>
            <person name="Ichikawa N."/>
        </authorList>
    </citation>
    <scope>NUCLEOTIDE SEQUENCE [LARGE SCALE GENOMIC DNA]</scope>
    <source>
        <strain evidence="3 4">NBRC 105207</strain>
    </source>
</reference>
<evidence type="ECO:0000256" key="1">
    <source>
        <dbReference type="SAM" id="MobiDB-lite"/>
    </source>
</evidence>
<dbReference type="Proteomes" id="UP000321746">
    <property type="component" value="Unassembled WGS sequence"/>
</dbReference>
<protein>
    <submittedName>
        <fullName evidence="3">Uncharacterized protein</fullName>
    </submittedName>
</protein>
<sequence>MTIFVVVYVLVFGSGLGILVRALGREPEEGERNADPSQASDILATRMHPAVVDASASKGA</sequence>
<evidence type="ECO:0000313" key="3">
    <source>
        <dbReference type="EMBL" id="GEN64485.1"/>
    </source>
</evidence>
<evidence type="ECO:0000256" key="2">
    <source>
        <dbReference type="SAM" id="Phobius"/>
    </source>
</evidence>
<dbReference type="EMBL" id="BJYG01000043">
    <property type="protein sequence ID" value="GEN64485.1"/>
    <property type="molecule type" value="Genomic_DNA"/>
</dbReference>
<proteinExistence type="predicted"/>
<name>A0A511XNH2_9PROT</name>
<keyword evidence="4" id="KW-1185">Reference proteome</keyword>
<gene>
    <name evidence="3" type="ORF">AOE01nite_27090</name>
</gene>
<comment type="caution">
    <text evidence="3">The sequence shown here is derived from an EMBL/GenBank/DDBJ whole genome shotgun (WGS) entry which is preliminary data.</text>
</comment>
<feature type="transmembrane region" description="Helical" evidence="2">
    <location>
        <begin position="6"/>
        <end position="24"/>
    </location>
</feature>
<organism evidence="3 4">
    <name type="scientific">Acetobacter oeni</name>
    <dbReference type="NCBI Taxonomy" id="304077"/>
    <lineage>
        <taxon>Bacteria</taxon>
        <taxon>Pseudomonadati</taxon>
        <taxon>Pseudomonadota</taxon>
        <taxon>Alphaproteobacteria</taxon>
        <taxon>Acetobacterales</taxon>
        <taxon>Acetobacteraceae</taxon>
        <taxon>Acetobacter</taxon>
    </lineage>
</organism>
<keyword evidence="2" id="KW-1133">Transmembrane helix</keyword>
<dbReference type="AlphaFoldDB" id="A0A511XNH2"/>
<accession>A0A511XNH2</accession>
<keyword evidence="2" id="KW-0812">Transmembrane</keyword>